<name>A0A0K0NL11_9CAUD</name>
<keyword evidence="2" id="KW-1185">Reference proteome</keyword>
<accession>A0A0K0NL11</accession>
<dbReference type="KEGG" id="vg:26516931"/>
<sequence length="72" mass="8493">MENPHNEVEGYVIARTVKGRPTDIPDIEMWDEVFHFDKTKAEREMQDANYHLESTNGDSSENYDLYKMVKVQ</sequence>
<evidence type="ECO:0000313" key="1">
    <source>
        <dbReference type="EMBL" id="AKL88237.1"/>
    </source>
</evidence>
<protein>
    <submittedName>
        <fullName evidence="1">Uncharacterized protein</fullName>
    </submittedName>
</protein>
<gene>
    <name evidence="1" type="ORF">GMA3_60</name>
</gene>
<dbReference type="RefSeq" id="YP_009188628.1">
    <property type="nucleotide sequence ID" value="NC_028668.1"/>
</dbReference>
<proteinExistence type="predicted"/>
<reference evidence="1 2" key="1">
    <citation type="journal article" date="2015" name="PLoS ONE">
        <title>Lysis to Kill: Evaluation of the Lytic Abilities, and Genomics of Nine Bacteriophages Infective for Gordonia spp. and Their Potential Use in Activated Sludge Foam Biocontrol.</title>
        <authorList>
            <person name="Dyson Z.A."/>
            <person name="Tucci J."/>
            <person name="Seviour R.J."/>
            <person name="Petrovski S."/>
        </authorList>
    </citation>
    <scope>NUCLEOTIDE SEQUENCE [LARGE SCALE GENOMIC DNA]</scope>
</reference>
<dbReference type="GeneID" id="26516931"/>
<evidence type="ECO:0000313" key="2">
    <source>
        <dbReference type="Proteomes" id="UP000204451"/>
    </source>
</evidence>
<dbReference type="EMBL" id="KR063279">
    <property type="protein sequence ID" value="AKL88237.1"/>
    <property type="molecule type" value="Genomic_DNA"/>
</dbReference>
<dbReference type="Proteomes" id="UP000204451">
    <property type="component" value="Segment"/>
</dbReference>
<organism evidence="1 2">
    <name type="scientific">Gordonia phage GMA3</name>
    <dbReference type="NCBI Taxonomy" id="1647284"/>
    <lineage>
        <taxon>Viruses</taxon>
        <taxon>Duplodnaviria</taxon>
        <taxon>Heunggongvirae</taxon>
        <taxon>Uroviricota</taxon>
        <taxon>Caudoviricetes</taxon>
        <taxon>Gamtrevirus</taxon>
        <taxon>Gamtrevirus GMA3</taxon>
    </lineage>
</organism>